<protein>
    <recommendedName>
        <fullName evidence="1">(S)-ureidoglycine aminohydrolase cupin domain-containing protein</fullName>
    </recommendedName>
</protein>
<dbReference type="InterPro" id="IPR011051">
    <property type="entry name" value="RmlC_Cupin_sf"/>
</dbReference>
<feature type="domain" description="(S)-ureidoglycine aminohydrolase cupin" evidence="1">
    <location>
        <begin position="39"/>
        <end position="111"/>
    </location>
</feature>
<dbReference type="PANTHER" id="PTHR40943">
    <property type="entry name" value="CYTOPLASMIC PROTEIN-RELATED"/>
    <property type="match status" value="1"/>
</dbReference>
<dbReference type="SUPFAM" id="SSF51182">
    <property type="entry name" value="RmlC-like cupins"/>
    <property type="match status" value="1"/>
</dbReference>
<dbReference type="RefSeq" id="WP_091353207.1">
    <property type="nucleotide sequence ID" value="NZ_AP025284.1"/>
</dbReference>
<dbReference type="PANTHER" id="PTHR40943:SF1">
    <property type="entry name" value="CYTOPLASMIC PROTEIN"/>
    <property type="match status" value="1"/>
</dbReference>
<sequence length="116" mass="13074">MNRVTKIINKSVTPITDDLEGWEKVDGNPTMTTWIEYTSPDESMITGCWAATPGTYRATYASWEFIHLIEGKVIITEDGQEPQTLMPGDAFMVDAGFTGTWEIIEPVFKHFAIKLK</sequence>
<keyword evidence="3" id="KW-1185">Reference proteome</keyword>
<accession>A0A1H9D7U7</accession>
<gene>
    <name evidence="2" type="ORF">SAMN03080615_00391</name>
</gene>
<dbReference type="InterPro" id="IPR014710">
    <property type="entry name" value="RmlC-like_jellyroll"/>
</dbReference>
<evidence type="ECO:0000259" key="1">
    <source>
        <dbReference type="Pfam" id="PF05899"/>
    </source>
</evidence>
<dbReference type="CDD" id="cd02227">
    <property type="entry name" value="cupin_TM1112-like"/>
    <property type="match status" value="1"/>
</dbReference>
<dbReference type="Pfam" id="PF05899">
    <property type="entry name" value="Cupin_3"/>
    <property type="match status" value="1"/>
</dbReference>
<evidence type="ECO:0000313" key="3">
    <source>
        <dbReference type="Proteomes" id="UP000198749"/>
    </source>
</evidence>
<dbReference type="EMBL" id="FOGB01000001">
    <property type="protein sequence ID" value="SEQ09451.1"/>
    <property type="molecule type" value="Genomic_DNA"/>
</dbReference>
<organism evidence="2 3">
    <name type="scientific">Amphritea atlantica</name>
    <dbReference type="NCBI Taxonomy" id="355243"/>
    <lineage>
        <taxon>Bacteria</taxon>
        <taxon>Pseudomonadati</taxon>
        <taxon>Pseudomonadota</taxon>
        <taxon>Gammaproteobacteria</taxon>
        <taxon>Oceanospirillales</taxon>
        <taxon>Oceanospirillaceae</taxon>
        <taxon>Amphritea</taxon>
    </lineage>
</organism>
<dbReference type="Proteomes" id="UP000198749">
    <property type="component" value="Unassembled WGS sequence"/>
</dbReference>
<dbReference type="Gene3D" id="2.60.120.10">
    <property type="entry name" value="Jelly Rolls"/>
    <property type="match status" value="1"/>
</dbReference>
<name>A0A1H9D7U7_9GAMM</name>
<dbReference type="STRING" id="355243.SAMN03080615_00391"/>
<reference evidence="3" key="1">
    <citation type="submission" date="2016-10" db="EMBL/GenBank/DDBJ databases">
        <authorList>
            <person name="Varghese N."/>
            <person name="Submissions S."/>
        </authorList>
    </citation>
    <scope>NUCLEOTIDE SEQUENCE [LARGE SCALE GENOMIC DNA]</scope>
    <source>
        <strain evidence="3">DSM 18887</strain>
    </source>
</reference>
<dbReference type="AlphaFoldDB" id="A0A1H9D7U7"/>
<proteinExistence type="predicted"/>
<dbReference type="InterPro" id="IPR008579">
    <property type="entry name" value="UGlyAH_Cupin_dom"/>
</dbReference>
<evidence type="ECO:0000313" key="2">
    <source>
        <dbReference type="EMBL" id="SEQ09451.1"/>
    </source>
</evidence>
<dbReference type="OrthoDB" id="9799053at2"/>